<dbReference type="Pfam" id="PF12705">
    <property type="entry name" value="PDDEXK_1"/>
    <property type="match status" value="1"/>
</dbReference>
<dbReference type="InterPro" id="IPR011604">
    <property type="entry name" value="PDDEXK-like_dom_sf"/>
</dbReference>
<proteinExistence type="predicted"/>
<dbReference type="EMBL" id="BARW01001528">
    <property type="protein sequence ID" value="GAI60766.1"/>
    <property type="molecule type" value="Genomic_DNA"/>
</dbReference>
<comment type="caution">
    <text evidence="2">The sequence shown here is derived from an EMBL/GenBank/DDBJ whole genome shotgun (WGS) entry which is preliminary data.</text>
</comment>
<reference evidence="2" key="1">
    <citation type="journal article" date="2014" name="Front. Microbiol.">
        <title>High frequency of phylogenetically diverse reductive dehalogenase-homologous genes in deep subseafloor sedimentary metagenomes.</title>
        <authorList>
            <person name="Kawai M."/>
            <person name="Futagami T."/>
            <person name="Toyoda A."/>
            <person name="Takaki Y."/>
            <person name="Nishi S."/>
            <person name="Hori S."/>
            <person name="Arai W."/>
            <person name="Tsubouchi T."/>
            <person name="Morono Y."/>
            <person name="Uchiyama I."/>
            <person name="Ito T."/>
            <person name="Fujiyama A."/>
            <person name="Inagaki F."/>
            <person name="Takami H."/>
        </authorList>
    </citation>
    <scope>NUCLEOTIDE SEQUENCE</scope>
    <source>
        <strain evidence="2">Expedition CK06-06</strain>
    </source>
</reference>
<accession>X1R0Z4</accession>
<sequence>AGEVGMSEIKRMSYSMVRAWLDCPRYFMYWYLRKMPAVLAGRLLAGRVYHHGVAYALKRKKAGQLVPVDEVRDIMSDRWQSELKESVYYENLEEPKIEAKQVNWGDDDPGKLKDTVLRLGALYTTKMVPKLEPVAVEERLEGSIGDIPFVGYPDLVLPGPGVIDHKLATRRVNTELANKDMQFSAYAALLGKPIWAAWHQALDQKKLDINVVMTERRQGDIDWFAHLVAEVWHGIQSGVFPPNPLCWRCSEAKCPYYLECKVLMED</sequence>
<evidence type="ECO:0000313" key="2">
    <source>
        <dbReference type="EMBL" id="GAI60766.1"/>
    </source>
</evidence>
<feature type="non-terminal residue" evidence="2">
    <location>
        <position position="1"/>
    </location>
</feature>
<dbReference type="AlphaFoldDB" id="X1R0Z4"/>
<dbReference type="InterPro" id="IPR038726">
    <property type="entry name" value="PDDEXK_AddAB-type"/>
</dbReference>
<name>X1R0Z4_9ZZZZ</name>
<protein>
    <recommendedName>
        <fullName evidence="1">PD-(D/E)XK endonuclease-like domain-containing protein</fullName>
    </recommendedName>
</protein>
<organism evidence="2">
    <name type="scientific">marine sediment metagenome</name>
    <dbReference type="NCBI Taxonomy" id="412755"/>
    <lineage>
        <taxon>unclassified sequences</taxon>
        <taxon>metagenomes</taxon>
        <taxon>ecological metagenomes</taxon>
    </lineage>
</organism>
<gene>
    <name evidence="2" type="ORF">S12H4_04814</name>
</gene>
<dbReference type="Gene3D" id="3.90.320.10">
    <property type="match status" value="1"/>
</dbReference>
<feature type="domain" description="PD-(D/E)XK endonuclease-like" evidence="1">
    <location>
        <begin position="11"/>
        <end position="256"/>
    </location>
</feature>
<evidence type="ECO:0000259" key="1">
    <source>
        <dbReference type="Pfam" id="PF12705"/>
    </source>
</evidence>